<keyword evidence="10" id="KW-1185">Reference proteome</keyword>
<evidence type="ECO:0000256" key="1">
    <source>
        <dbReference type="ARBA" id="ARBA00004459"/>
    </source>
</evidence>
<evidence type="ECO:0000256" key="3">
    <source>
        <dbReference type="ARBA" id="ARBA00023136"/>
    </source>
</evidence>
<dbReference type="Gene3D" id="3.30.160.180">
    <property type="entry name" value="Putative neuraminyllactose-binding hemagglutinin homolog like domain"/>
    <property type="match status" value="1"/>
</dbReference>
<gene>
    <name evidence="9" type="ORF">NHP190003_09590</name>
</gene>
<sequence>MRKHTKGILSTLMGISLALSGCATDTGTQTASNQQHAKSVTPIKFNYPIHIGQEPLNDHITAILTPHIQADENVQPYIAKFQNALAAQVQEILQKKGYTVIRIASAKDFTPTQKNTIYSLINIKGWIGILEETNIDTKNPQDPNTQTQAAQSAGAVILQFIEPKTGRTTHNIAINIGAEQAITYSNFQESVILSGFAGANAVSLGDTANNVNNVNLGGPVDKNHDDAVHRILNKVYKVVLEKVISWAQHSNLKRYRRVIDQIRK</sequence>
<keyword evidence="8" id="KW-0732">Signal</keyword>
<protein>
    <recommendedName>
        <fullName evidence="2 8">Neuraminyllactose-binding hemagglutinin</fullName>
    </recommendedName>
    <alternativeName>
        <fullName evidence="7 8">Flagellar sheath adhesin</fullName>
    </alternativeName>
    <alternativeName>
        <fullName evidence="6 8">N-acetylneuraminyllactose-binding fibrillar hemagglutinin receptor-binding subunit</fullName>
    </alternativeName>
</protein>
<proteinExistence type="predicted"/>
<dbReference type="EMBL" id="AP024814">
    <property type="protein sequence ID" value="BCZ17677.1"/>
    <property type="molecule type" value="Genomic_DNA"/>
</dbReference>
<evidence type="ECO:0000313" key="10">
    <source>
        <dbReference type="Proteomes" id="UP000826775"/>
    </source>
</evidence>
<dbReference type="PIRSF" id="PIRSF019714">
    <property type="entry name" value="Neuraminyllac-bd_haemagglutn"/>
    <property type="match status" value="1"/>
</dbReference>
<dbReference type="InterPro" id="IPR007876">
    <property type="entry name" value="NeuraminylLac-bd_hemagglutn"/>
</dbReference>
<keyword evidence="3 8" id="KW-0472">Membrane</keyword>
<evidence type="ECO:0000313" key="9">
    <source>
        <dbReference type="EMBL" id="BCZ17677.1"/>
    </source>
</evidence>
<keyword evidence="4 8" id="KW-0998">Cell outer membrane</keyword>
<evidence type="ECO:0000256" key="5">
    <source>
        <dbReference type="ARBA" id="ARBA00023288"/>
    </source>
</evidence>
<name>A0ABM7SD18_9HELI</name>
<evidence type="ECO:0000256" key="2">
    <source>
        <dbReference type="ARBA" id="ARBA00015547"/>
    </source>
</evidence>
<dbReference type="Pfam" id="PF05211">
    <property type="entry name" value="NLBH"/>
    <property type="match status" value="1"/>
</dbReference>
<dbReference type="SUPFAM" id="SSF159594">
    <property type="entry name" value="XCC0632-like"/>
    <property type="match status" value="1"/>
</dbReference>
<accession>A0ABM7SD18</accession>
<feature type="signal peptide" evidence="8">
    <location>
        <begin position="1"/>
        <end position="23"/>
    </location>
</feature>
<comment type="subcellular location">
    <subcellularLocation>
        <location evidence="1">Cell outer membrane</location>
        <topology evidence="1">Lipid-anchor</topology>
    </subcellularLocation>
</comment>
<keyword evidence="5" id="KW-0449">Lipoprotein</keyword>
<evidence type="ECO:0000256" key="6">
    <source>
        <dbReference type="ARBA" id="ARBA00030949"/>
    </source>
</evidence>
<reference evidence="9 10" key="1">
    <citation type="submission" date="2021-07" db="EMBL/GenBank/DDBJ databases">
        <title>Novel Helicobacter sp. Isolated from a dog.</title>
        <authorList>
            <person name="Rimbara E."/>
            <person name="Suzuki M."/>
        </authorList>
    </citation>
    <scope>NUCLEOTIDE SEQUENCE [LARGE SCALE GENOMIC DNA]</scope>
    <source>
        <strain evidence="10">NHP19-003</strain>
    </source>
</reference>
<dbReference type="Proteomes" id="UP000826775">
    <property type="component" value="Chromosome"/>
</dbReference>
<evidence type="ECO:0000256" key="7">
    <source>
        <dbReference type="ARBA" id="ARBA00032680"/>
    </source>
</evidence>
<evidence type="ECO:0000256" key="4">
    <source>
        <dbReference type="ARBA" id="ARBA00023237"/>
    </source>
</evidence>
<evidence type="ECO:0000256" key="8">
    <source>
        <dbReference type="PIRNR" id="PIRNR019714"/>
    </source>
</evidence>
<organism evidence="9 10">
    <name type="scientific">Helicobacter gastrocanis</name>
    <dbReference type="NCBI Taxonomy" id="2849641"/>
    <lineage>
        <taxon>Bacteria</taxon>
        <taxon>Pseudomonadati</taxon>
        <taxon>Campylobacterota</taxon>
        <taxon>Epsilonproteobacteria</taxon>
        <taxon>Campylobacterales</taxon>
        <taxon>Helicobacteraceae</taxon>
        <taxon>Helicobacter</taxon>
    </lineage>
</organism>
<dbReference type="InterPro" id="IPR038531">
    <property type="entry name" value="NeuraminylLac-bd_hemagglutn_sf"/>
</dbReference>
<feature type="chain" id="PRO_5045017124" description="Neuraminyllactose-binding hemagglutinin" evidence="8">
    <location>
        <begin position="24"/>
        <end position="264"/>
    </location>
</feature>
<dbReference type="RefSeq" id="WP_221278997.1">
    <property type="nucleotide sequence ID" value="NZ_AP024814.1"/>
</dbReference>